<protein>
    <submittedName>
        <fullName evidence="2">Uncharacterized protein</fullName>
    </submittedName>
</protein>
<evidence type="ECO:0000256" key="1">
    <source>
        <dbReference type="SAM" id="SignalP"/>
    </source>
</evidence>
<evidence type="ECO:0000313" key="3">
    <source>
        <dbReference type="Proteomes" id="UP000886520"/>
    </source>
</evidence>
<comment type="caution">
    <text evidence="2">The sequence shown here is derived from an EMBL/GenBank/DDBJ whole genome shotgun (WGS) entry which is preliminary data.</text>
</comment>
<evidence type="ECO:0000313" key="2">
    <source>
        <dbReference type="EMBL" id="KAI5059955.1"/>
    </source>
</evidence>
<dbReference type="AlphaFoldDB" id="A0A9D4U2X0"/>
<keyword evidence="1" id="KW-0732">Signal</keyword>
<dbReference type="EMBL" id="JABFUD020000024">
    <property type="protein sequence ID" value="KAI5059955.1"/>
    <property type="molecule type" value="Genomic_DNA"/>
</dbReference>
<sequence>MEGSGLSRMNFTTMQVVTACMLLLVMWSSGRTSWPVAEAASCPSTGQLASACSKFVLHPRQLQKYHLPKGHLQRPLRLQAHRFLLTSVESWSARSNIC</sequence>
<feature type="chain" id="PRO_5038571842" evidence="1">
    <location>
        <begin position="33"/>
        <end position="98"/>
    </location>
</feature>
<proteinExistence type="predicted"/>
<organism evidence="2 3">
    <name type="scientific">Adiantum capillus-veneris</name>
    <name type="common">Maidenhair fern</name>
    <dbReference type="NCBI Taxonomy" id="13818"/>
    <lineage>
        <taxon>Eukaryota</taxon>
        <taxon>Viridiplantae</taxon>
        <taxon>Streptophyta</taxon>
        <taxon>Embryophyta</taxon>
        <taxon>Tracheophyta</taxon>
        <taxon>Polypodiopsida</taxon>
        <taxon>Polypodiidae</taxon>
        <taxon>Polypodiales</taxon>
        <taxon>Pteridineae</taxon>
        <taxon>Pteridaceae</taxon>
        <taxon>Vittarioideae</taxon>
        <taxon>Adiantum</taxon>
    </lineage>
</organism>
<gene>
    <name evidence="2" type="ORF">GOP47_0024375</name>
</gene>
<reference evidence="2" key="1">
    <citation type="submission" date="2021-01" db="EMBL/GenBank/DDBJ databases">
        <title>Adiantum capillus-veneris genome.</title>
        <authorList>
            <person name="Fang Y."/>
            <person name="Liao Q."/>
        </authorList>
    </citation>
    <scope>NUCLEOTIDE SEQUENCE</scope>
    <source>
        <strain evidence="2">H3</strain>
        <tissue evidence="2">Leaf</tissue>
    </source>
</reference>
<feature type="signal peptide" evidence="1">
    <location>
        <begin position="1"/>
        <end position="32"/>
    </location>
</feature>
<accession>A0A9D4U2X0</accession>
<keyword evidence="3" id="KW-1185">Reference proteome</keyword>
<name>A0A9D4U2X0_ADICA</name>
<dbReference type="Proteomes" id="UP000886520">
    <property type="component" value="Chromosome 24"/>
</dbReference>